<sequence length="205" mass="22136">MQATREKVVTIGRGHLQLQRSHQRVAVLLVRNGISDGGQCSFRLERELRDKTGVFITMLQGRNPFIISLSNEGLELEALHTGPVRLEAVDRRCQQRDDDGDNYNSDNDDGDNGDGDNDDGDNDDGDNDDGDNDDGDNDDGDNDDGDNDDGDNDDGDNDDGDNDDGDNDDGDNDDGDNDGDNDGSITNDGNNVVNNNNGSCNNAQQ</sequence>
<dbReference type="EMBL" id="BGZK01001245">
    <property type="protein sequence ID" value="GBP75347.1"/>
    <property type="molecule type" value="Genomic_DNA"/>
</dbReference>
<dbReference type="Proteomes" id="UP000299102">
    <property type="component" value="Unassembled WGS sequence"/>
</dbReference>
<dbReference type="AlphaFoldDB" id="A0A4C1YLS9"/>
<feature type="region of interest" description="Disordered" evidence="1">
    <location>
        <begin position="92"/>
        <end position="205"/>
    </location>
</feature>
<gene>
    <name evidence="2" type="ORF">EVAR_51936_1</name>
</gene>
<feature type="compositionally biased region" description="Acidic residues" evidence="1">
    <location>
        <begin position="98"/>
        <end position="181"/>
    </location>
</feature>
<organism evidence="2 3">
    <name type="scientific">Eumeta variegata</name>
    <name type="common">Bagworm moth</name>
    <name type="synonym">Eumeta japonica</name>
    <dbReference type="NCBI Taxonomy" id="151549"/>
    <lineage>
        <taxon>Eukaryota</taxon>
        <taxon>Metazoa</taxon>
        <taxon>Ecdysozoa</taxon>
        <taxon>Arthropoda</taxon>
        <taxon>Hexapoda</taxon>
        <taxon>Insecta</taxon>
        <taxon>Pterygota</taxon>
        <taxon>Neoptera</taxon>
        <taxon>Endopterygota</taxon>
        <taxon>Lepidoptera</taxon>
        <taxon>Glossata</taxon>
        <taxon>Ditrysia</taxon>
        <taxon>Tineoidea</taxon>
        <taxon>Psychidae</taxon>
        <taxon>Oiketicinae</taxon>
        <taxon>Eumeta</taxon>
    </lineage>
</organism>
<evidence type="ECO:0000313" key="3">
    <source>
        <dbReference type="Proteomes" id="UP000299102"/>
    </source>
</evidence>
<reference evidence="2 3" key="1">
    <citation type="journal article" date="2019" name="Commun. Biol.">
        <title>The bagworm genome reveals a unique fibroin gene that provides high tensile strength.</title>
        <authorList>
            <person name="Kono N."/>
            <person name="Nakamura H."/>
            <person name="Ohtoshi R."/>
            <person name="Tomita M."/>
            <person name="Numata K."/>
            <person name="Arakawa K."/>
        </authorList>
    </citation>
    <scope>NUCLEOTIDE SEQUENCE [LARGE SCALE GENOMIC DNA]</scope>
</reference>
<comment type="caution">
    <text evidence="2">The sequence shown here is derived from an EMBL/GenBank/DDBJ whole genome shotgun (WGS) entry which is preliminary data.</text>
</comment>
<evidence type="ECO:0000256" key="1">
    <source>
        <dbReference type="SAM" id="MobiDB-lite"/>
    </source>
</evidence>
<accession>A0A4C1YLS9</accession>
<proteinExistence type="predicted"/>
<feature type="compositionally biased region" description="Low complexity" evidence="1">
    <location>
        <begin position="187"/>
        <end position="205"/>
    </location>
</feature>
<evidence type="ECO:0000313" key="2">
    <source>
        <dbReference type="EMBL" id="GBP75347.1"/>
    </source>
</evidence>
<keyword evidence="3" id="KW-1185">Reference proteome</keyword>
<protein>
    <recommendedName>
        <fullName evidence="4">Replicase polyprotein 1a</fullName>
    </recommendedName>
</protein>
<evidence type="ECO:0008006" key="4">
    <source>
        <dbReference type="Google" id="ProtNLM"/>
    </source>
</evidence>
<name>A0A4C1YLS9_EUMVA</name>